<feature type="domain" description="Carrier" evidence="3">
    <location>
        <begin position="2"/>
        <end position="84"/>
    </location>
</feature>
<protein>
    <submittedName>
        <fullName evidence="4">Acyl carrier protein</fullName>
    </submittedName>
</protein>
<keyword evidence="1" id="KW-0596">Phosphopantetheine</keyword>
<dbReference type="Gene3D" id="1.10.1200.10">
    <property type="entry name" value="ACP-like"/>
    <property type="match status" value="1"/>
</dbReference>
<evidence type="ECO:0000259" key="3">
    <source>
        <dbReference type="PROSITE" id="PS50075"/>
    </source>
</evidence>
<dbReference type="NCBIfam" id="NF006617">
    <property type="entry name" value="PRK09184.1"/>
    <property type="match status" value="1"/>
</dbReference>
<evidence type="ECO:0000256" key="1">
    <source>
        <dbReference type="ARBA" id="ARBA00022450"/>
    </source>
</evidence>
<dbReference type="InterPro" id="IPR009081">
    <property type="entry name" value="PP-bd_ACP"/>
</dbReference>
<evidence type="ECO:0000313" key="4">
    <source>
        <dbReference type="EMBL" id="NMG03849.1"/>
    </source>
</evidence>
<dbReference type="RefSeq" id="WP_168988548.1">
    <property type="nucleotide sequence ID" value="NZ_CAWPHM010000305.1"/>
</dbReference>
<dbReference type="Proteomes" id="UP000599523">
    <property type="component" value="Unassembled WGS sequence"/>
</dbReference>
<accession>A0A972J8N2</accession>
<comment type="caution">
    <text evidence="4">The sequence shown here is derived from an EMBL/GenBank/DDBJ whole genome shotgun (WGS) entry which is preliminary data.</text>
</comment>
<evidence type="ECO:0000313" key="5">
    <source>
        <dbReference type="Proteomes" id="UP000599523"/>
    </source>
</evidence>
<dbReference type="Pfam" id="PF00550">
    <property type="entry name" value="PP-binding"/>
    <property type="match status" value="1"/>
</dbReference>
<keyword evidence="2" id="KW-0597">Phosphoprotein</keyword>
<dbReference type="SUPFAM" id="SSF47336">
    <property type="entry name" value="ACP-like"/>
    <property type="match status" value="1"/>
</dbReference>
<gene>
    <name evidence="4" type="ORF">GPA21_12845</name>
</gene>
<dbReference type="InterPro" id="IPR006162">
    <property type="entry name" value="Ppantetheine_attach_site"/>
</dbReference>
<evidence type="ECO:0000256" key="2">
    <source>
        <dbReference type="ARBA" id="ARBA00022553"/>
    </source>
</evidence>
<dbReference type="PROSITE" id="PS50075">
    <property type="entry name" value="CARRIER"/>
    <property type="match status" value="1"/>
</dbReference>
<proteinExistence type="predicted"/>
<name>A0A972J8N2_9RHOO</name>
<dbReference type="AlphaFoldDB" id="A0A972J8N2"/>
<keyword evidence="5" id="KW-1185">Reference proteome</keyword>
<dbReference type="EMBL" id="WTVM01000077">
    <property type="protein sequence ID" value="NMG03849.1"/>
    <property type="molecule type" value="Genomic_DNA"/>
</dbReference>
<organism evidence="4 5">
    <name type="scientific">Azoarcus taiwanensis</name>
    <dbReference type="NCBI Taxonomy" id="666964"/>
    <lineage>
        <taxon>Bacteria</taxon>
        <taxon>Pseudomonadati</taxon>
        <taxon>Pseudomonadota</taxon>
        <taxon>Betaproteobacteria</taxon>
        <taxon>Rhodocyclales</taxon>
        <taxon>Zoogloeaceae</taxon>
        <taxon>Azoarcus</taxon>
    </lineage>
</organism>
<dbReference type="InterPro" id="IPR036736">
    <property type="entry name" value="ACP-like_sf"/>
</dbReference>
<reference evidence="4" key="1">
    <citation type="submission" date="2019-12" db="EMBL/GenBank/DDBJ databases">
        <title>Comparative genomics gives insights into the taxonomy of the Azoarcus-Aromatoleum group and reveals separate origins of nif in the plant-associated Azoarcus and non-plant-associated Aromatoleum sub-groups.</title>
        <authorList>
            <person name="Lafos M."/>
            <person name="Maluk M."/>
            <person name="Batista M."/>
            <person name="Junghare M."/>
            <person name="Carmona M."/>
            <person name="Faoro H."/>
            <person name="Cruz L.M."/>
            <person name="Battistoni F."/>
            <person name="De Souza E."/>
            <person name="Pedrosa F."/>
            <person name="Chen W.-M."/>
            <person name="Poole P.S."/>
            <person name="Dixon R.A."/>
            <person name="James E.K."/>
        </authorList>
    </citation>
    <scope>NUCLEOTIDE SEQUENCE</scope>
    <source>
        <strain evidence="4">NSC3</strain>
    </source>
</reference>
<sequence>MHALEAAIKELIVDALQLEDVRPEDIETNEPLFGDGLGLDSIDALELGVALKKQFGLTLATNDPAIKDHFRSVGTLARLIASQQDAKVCQ</sequence>
<dbReference type="PROSITE" id="PS00012">
    <property type="entry name" value="PHOSPHOPANTETHEINE"/>
    <property type="match status" value="1"/>
</dbReference>